<dbReference type="Proteomes" id="UP000741360">
    <property type="component" value="Unassembled WGS sequence"/>
</dbReference>
<reference evidence="2" key="1">
    <citation type="submission" date="2020-07" db="EMBL/GenBank/DDBJ databases">
        <title>Huge and variable diversity of episymbiotic CPR bacteria and DPANN archaea in groundwater ecosystems.</title>
        <authorList>
            <person name="He C.Y."/>
            <person name="Keren R."/>
            <person name="Whittaker M."/>
            <person name="Farag I.F."/>
            <person name="Doudna J."/>
            <person name="Cate J.H.D."/>
            <person name="Banfield J.F."/>
        </authorList>
    </citation>
    <scope>NUCLEOTIDE SEQUENCE</scope>
    <source>
        <strain evidence="2">NC_groundwater_717_Ag_S-0.2um_59_8</strain>
    </source>
</reference>
<keyword evidence="1" id="KW-0732">Signal</keyword>
<comment type="caution">
    <text evidence="2">The sequence shown here is derived from an EMBL/GenBank/DDBJ whole genome shotgun (WGS) entry which is preliminary data.</text>
</comment>
<evidence type="ECO:0000313" key="2">
    <source>
        <dbReference type="EMBL" id="MBI3016179.1"/>
    </source>
</evidence>
<gene>
    <name evidence="2" type="ORF">HYY65_14210</name>
</gene>
<organism evidence="2 3">
    <name type="scientific">Tectimicrobiota bacterium</name>
    <dbReference type="NCBI Taxonomy" id="2528274"/>
    <lineage>
        <taxon>Bacteria</taxon>
        <taxon>Pseudomonadati</taxon>
        <taxon>Nitrospinota/Tectimicrobiota group</taxon>
        <taxon>Candidatus Tectimicrobiota</taxon>
    </lineage>
</organism>
<dbReference type="AlphaFoldDB" id="A0A932M257"/>
<dbReference type="EMBL" id="JACPSX010000271">
    <property type="protein sequence ID" value="MBI3016179.1"/>
    <property type="molecule type" value="Genomic_DNA"/>
</dbReference>
<sequence length="285" mass="31423">MRAVQVRCRWWLMVLLAAVAVGASGARAQEAAEGKRALIAQMLDLAGMKSQIGELGEIIASAAEQYQGRLSVSDRKRVTDLIAGAYAVEKVYPGIIRAFEKEYDPSYMTGAMNWLQSPLGRKMSALEVQAATQNSPEQIMGFNTEYRRLSEGRRAAIDRLANVLKAGDVLVNTVLITTTEMVMGMQAELPADKKINEQQMRAGAEGLRNQLRGRYQELARVSIAYTYRSLSDEELEQGTLFYTTEAGQWLNRVGNDALVEAMGQSAREVGKGLGVILRERRGVKS</sequence>
<evidence type="ECO:0000313" key="3">
    <source>
        <dbReference type="Proteomes" id="UP000741360"/>
    </source>
</evidence>
<accession>A0A932M257</accession>
<proteinExistence type="predicted"/>
<evidence type="ECO:0008006" key="4">
    <source>
        <dbReference type="Google" id="ProtNLM"/>
    </source>
</evidence>
<name>A0A932M257_UNCTE</name>
<evidence type="ECO:0000256" key="1">
    <source>
        <dbReference type="SAM" id="SignalP"/>
    </source>
</evidence>
<feature type="signal peptide" evidence="1">
    <location>
        <begin position="1"/>
        <end position="28"/>
    </location>
</feature>
<protein>
    <recommendedName>
        <fullName evidence="4">DUF2059 domain-containing protein</fullName>
    </recommendedName>
</protein>
<feature type="chain" id="PRO_5038009848" description="DUF2059 domain-containing protein" evidence="1">
    <location>
        <begin position="29"/>
        <end position="285"/>
    </location>
</feature>